<dbReference type="InterPro" id="IPR004688">
    <property type="entry name" value="Ni/Co_transpt"/>
</dbReference>
<dbReference type="GO" id="GO:0005886">
    <property type="term" value="C:plasma membrane"/>
    <property type="evidence" value="ECO:0007669"/>
    <property type="project" value="UniProtKB-SubCell"/>
</dbReference>
<evidence type="ECO:0000256" key="4">
    <source>
        <dbReference type="ARBA" id="ARBA00022596"/>
    </source>
</evidence>
<protein>
    <recommendedName>
        <fullName evidence="8">Nickel/cobalt efflux system</fullName>
    </recommendedName>
</protein>
<evidence type="ECO:0000256" key="6">
    <source>
        <dbReference type="ARBA" id="ARBA00022989"/>
    </source>
</evidence>
<feature type="transmembrane region" description="Helical" evidence="8">
    <location>
        <begin position="174"/>
        <end position="199"/>
    </location>
</feature>
<proteinExistence type="inferred from homology"/>
<feature type="transmembrane region" description="Helical" evidence="8">
    <location>
        <begin position="29"/>
        <end position="51"/>
    </location>
</feature>
<keyword evidence="3 8" id="KW-0813">Transport</keyword>
<dbReference type="PANTHER" id="PTHR31611">
    <property type="entry name" value="HIGH-AFFINITY NICKEL TRANSPORT PROTEIN NIC1"/>
    <property type="match status" value="1"/>
</dbReference>
<keyword evidence="6 8" id="KW-1133">Transmembrane helix</keyword>
<dbReference type="PANTHER" id="PTHR31611:SF0">
    <property type="entry name" value="HIGH-AFFINITY NICKEL TRANSPORT PROTEIN NIC1"/>
    <property type="match status" value="1"/>
</dbReference>
<organism evidence="9 10">
    <name type="scientific">Rhizoctonia solani</name>
    <dbReference type="NCBI Taxonomy" id="456999"/>
    <lineage>
        <taxon>Eukaryota</taxon>
        <taxon>Fungi</taxon>
        <taxon>Dikarya</taxon>
        <taxon>Basidiomycota</taxon>
        <taxon>Agaricomycotina</taxon>
        <taxon>Agaricomycetes</taxon>
        <taxon>Cantharellales</taxon>
        <taxon>Ceratobasidiaceae</taxon>
        <taxon>Rhizoctonia</taxon>
    </lineage>
</organism>
<dbReference type="EMBL" id="CAJMWY010003941">
    <property type="protein sequence ID" value="CAE6511530.1"/>
    <property type="molecule type" value="Genomic_DNA"/>
</dbReference>
<evidence type="ECO:0000256" key="8">
    <source>
        <dbReference type="RuleBase" id="RU362101"/>
    </source>
</evidence>
<comment type="similarity">
    <text evidence="2 8">Belongs to the NiCoT transporter (TC 2.A.52) family.</text>
</comment>
<dbReference type="Pfam" id="PF03824">
    <property type="entry name" value="NicO"/>
    <property type="match status" value="1"/>
</dbReference>
<feature type="transmembrane region" description="Helical" evidence="8">
    <location>
        <begin position="363"/>
        <end position="387"/>
    </location>
</feature>
<gene>
    <name evidence="9" type="ORF">RDB_LOCUS138796</name>
</gene>
<keyword evidence="5 8" id="KW-0812">Transmembrane</keyword>
<dbReference type="AlphaFoldDB" id="A0A8H3HIQ1"/>
<name>A0A8H3HIQ1_9AGAM</name>
<evidence type="ECO:0000256" key="7">
    <source>
        <dbReference type="ARBA" id="ARBA00023136"/>
    </source>
</evidence>
<evidence type="ECO:0000256" key="2">
    <source>
        <dbReference type="ARBA" id="ARBA00010892"/>
    </source>
</evidence>
<feature type="transmembrane region" description="Helical" evidence="8">
    <location>
        <begin position="420"/>
        <end position="442"/>
    </location>
</feature>
<evidence type="ECO:0000256" key="3">
    <source>
        <dbReference type="ARBA" id="ARBA00022448"/>
    </source>
</evidence>
<keyword evidence="7 8" id="KW-0472">Membrane</keyword>
<evidence type="ECO:0000313" key="10">
    <source>
        <dbReference type="Proteomes" id="UP000663861"/>
    </source>
</evidence>
<dbReference type="GO" id="GO:0012505">
    <property type="term" value="C:endomembrane system"/>
    <property type="evidence" value="ECO:0007669"/>
    <property type="project" value="UniProtKB-SubCell"/>
</dbReference>
<feature type="transmembrane region" description="Helical" evidence="8">
    <location>
        <begin position="124"/>
        <end position="144"/>
    </location>
</feature>
<dbReference type="InterPro" id="IPR011541">
    <property type="entry name" value="Ni/Co_transpt_high_affinity"/>
</dbReference>
<dbReference type="GO" id="GO:0015099">
    <property type="term" value="F:nickel cation transmembrane transporter activity"/>
    <property type="evidence" value="ECO:0007669"/>
    <property type="project" value="UniProtKB-UniRule"/>
</dbReference>
<comment type="subcellular location">
    <subcellularLocation>
        <location evidence="8">Cell membrane</location>
        <topology evidence="8">Multi-pass membrane protein</topology>
    </subcellularLocation>
    <subcellularLocation>
        <location evidence="1">Endomembrane system</location>
        <topology evidence="1">Multi-pass membrane protein</topology>
    </subcellularLocation>
</comment>
<accession>A0A8H3HIQ1</accession>
<reference evidence="9" key="1">
    <citation type="submission" date="2021-01" db="EMBL/GenBank/DDBJ databases">
        <authorList>
            <person name="Kaushik A."/>
        </authorList>
    </citation>
    <scope>NUCLEOTIDE SEQUENCE</scope>
    <source>
        <strain evidence="9">AG4-RS23</strain>
    </source>
</reference>
<keyword evidence="4" id="KW-0533">Nickel</keyword>
<evidence type="ECO:0000256" key="5">
    <source>
        <dbReference type="ARBA" id="ARBA00022692"/>
    </source>
</evidence>
<comment type="caution">
    <text evidence="9">The sequence shown here is derived from an EMBL/GenBank/DDBJ whole genome shotgun (WGS) entry which is preliminary data.</text>
</comment>
<dbReference type="Proteomes" id="UP000663861">
    <property type="component" value="Unassembled WGS sequence"/>
</dbReference>
<sequence>MCPTRVRLAACHDRMIITKLPRLTIFGRSLLLITGELLVNALFWVIAGLLFGRHNETHSILNLCLLAWTIGLRHGLDADHIRAYSCFTDALTIIIGLDADHISAIDNATRGLIQLGQLSVTTGLYFSLGHSTIVVVVIVAIAISTDIYDRIGGMIVAIAISTDIYDRIGGVSDVGGIIGAAVSASFLFIVALVNSIILARILRQRRRRLNGEDVEPENSHSLALRILGPVTKFVNRSWKLLFTAGMTLVDSADSVLMLYSYADFPEKGFALFEQRDTTVLEHSSISSQLAAEAQPGPSSGVETIPAPLSPKQSIISHHTLPDVERSASDDSRLQAGLGEDEYKITLTEQQTLEQAAKNTMSGLSIVLTLLSILVAFSISLITIMGLIGENCSSCREAAEDPNGGGLAGSWWRGWARANDMSGFIGAAVVGCFVVIVAGWYGGKWLLRRHANRPAIQI</sequence>
<evidence type="ECO:0000256" key="1">
    <source>
        <dbReference type="ARBA" id="ARBA00004127"/>
    </source>
</evidence>
<evidence type="ECO:0000313" key="9">
    <source>
        <dbReference type="EMBL" id="CAE6511530.1"/>
    </source>
</evidence>